<organism evidence="1">
    <name type="scientific">marine sediment metagenome</name>
    <dbReference type="NCBI Taxonomy" id="412755"/>
    <lineage>
        <taxon>unclassified sequences</taxon>
        <taxon>metagenomes</taxon>
        <taxon>ecological metagenomes</taxon>
    </lineage>
</organism>
<proteinExistence type="predicted"/>
<protein>
    <submittedName>
        <fullName evidence="1">Uncharacterized protein</fullName>
    </submittedName>
</protein>
<comment type="caution">
    <text evidence="1">The sequence shown here is derived from an EMBL/GenBank/DDBJ whole genome shotgun (WGS) entry which is preliminary data.</text>
</comment>
<sequence>MTHDQNIKMGTWTISDLSNVLVNRTSAADRTWFIKITGEAGVNFIVGAEIADYITA</sequence>
<dbReference type="AlphaFoldDB" id="A0A0F9DK17"/>
<name>A0A0F9DK17_9ZZZZ</name>
<gene>
    <name evidence="1" type="ORF">LCGC14_2189890</name>
</gene>
<dbReference type="EMBL" id="LAZR01028642">
    <property type="protein sequence ID" value="KKL61969.1"/>
    <property type="molecule type" value="Genomic_DNA"/>
</dbReference>
<reference evidence="1" key="1">
    <citation type="journal article" date="2015" name="Nature">
        <title>Complex archaea that bridge the gap between prokaryotes and eukaryotes.</title>
        <authorList>
            <person name="Spang A."/>
            <person name="Saw J.H."/>
            <person name="Jorgensen S.L."/>
            <person name="Zaremba-Niedzwiedzka K."/>
            <person name="Martijn J."/>
            <person name="Lind A.E."/>
            <person name="van Eijk R."/>
            <person name="Schleper C."/>
            <person name="Guy L."/>
            <person name="Ettema T.J."/>
        </authorList>
    </citation>
    <scope>NUCLEOTIDE SEQUENCE</scope>
</reference>
<evidence type="ECO:0000313" key="1">
    <source>
        <dbReference type="EMBL" id="KKL61969.1"/>
    </source>
</evidence>
<feature type="non-terminal residue" evidence="1">
    <location>
        <position position="1"/>
    </location>
</feature>
<accession>A0A0F9DK17</accession>